<gene>
    <name evidence="1" type="ORF">HON47_03640</name>
</gene>
<protein>
    <recommendedName>
        <fullName evidence="3">GLUG domain-containing protein</fullName>
    </recommendedName>
</protein>
<organism evidence="1 2">
    <name type="scientific">Candidatus Iainarchaeum sp</name>
    <dbReference type="NCBI Taxonomy" id="3101447"/>
    <lineage>
        <taxon>Archaea</taxon>
        <taxon>Candidatus Iainarchaeota</taxon>
        <taxon>Candidatus Iainarchaeia</taxon>
        <taxon>Candidatus Iainarchaeales</taxon>
        <taxon>Candidatus Iainarchaeaceae</taxon>
        <taxon>Candidatus Iainarchaeum</taxon>
    </lineage>
</organism>
<dbReference type="EMBL" id="JABJNZ010000047">
    <property type="protein sequence ID" value="MBT4870640.1"/>
    <property type="molecule type" value="Genomic_DNA"/>
</dbReference>
<name>A0A8T5GFP3_9ARCH</name>
<feature type="non-terminal residue" evidence="1">
    <location>
        <position position="1"/>
    </location>
</feature>
<reference evidence="1" key="1">
    <citation type="journal article" date="2021" name="ISME J.">
        <title>Mercury methylation by metabolically versatile and cosmopolitan marine bacteria.</title>
        <authorList>
            <person name="Lin H."/>
            <person name="Ascher D.B."/>
            <person name="Myung Y."/>
            <person name="Lamborg C.H."/>
            <person name="Hallam S.J."/>
            <person name="Gionfriddo C.M."/>
            <person name="Holt K.E."/>
            <person name="Moreau J.W."/>
        </authorList>
    </citation>
    <scope>NUCLEOTIDE SEQUENCE</scope>
    <source>
        <strain evidence="1">SI075_bin30</strain>
    </source>
</reference>
<sequence length="476" mass="51158">FSYVVDDNSDVSGCDLILNGVVDQTDSSSPFDSFVKSYMSPQVTSWDVNCTDEHGNEGTGVAESIDSSGPYYLTNCLDVNAMSYRLDSNYVVLNDINCYSQTRSGGELWNIGAGFDPVGSDSDEFTGVLNGNNKSISNLFINRPTEDYVGLFGYAVPLTDLVLYDLNLVDVNITGKDYTGVFYGKLVTDSTLSNLSASGVLVGENYVGGFVGDVDYVDLNVVRLNVDVNGMDRVGGAIGHSEGSNLLKVYSLGNITGDDFVGGLIGWNVGFFGMGGELNQSFAKGNVTSSTASSVGGLIGRGESVTIVDSYATGNIWAPCAWGFKGRGGLIGAVHIENFSGIDNNIYNSYATGDISCNYGQENEEAGGLVGYLVGYLDMETHYITNSFATGDVYNLSWDVGGLIGTSTVQNENLNNNFYYDSGSIPCVADGNSGDCTGKDNVEWFYYDTNAPLSSWDFVNTWEEVVEDYPKLRWED</sequence>
<proteinExistence type="predicted"/>
<evidence type="ECO:0000313" key="1">
    <source>
        <dbReference type="EMBL" id="MBT4870640.1"/>
    </source>
</evidence>
<dbReference type="Proteomes" id="UP000722459">
    <property type="component" value="Unassembled WGS sequence"/>
</dbReference>
<comment type="caution">
    <text evidence="1">The sequence shown here is derived from an EMBL/GenBank/DDBJ whole genome shotgun (WGS) entry which is preliminary data.</text>
</comment>
<dbReference type="AlphaFoldDB" id="A0A8T5GFP3"/>
<dbReference type="Gene3D" id="2.160.20.110">
    <property type="match status" value="2"/>
</dbReference>
<evidence type="ECO:0008006" key="3">
    <source>
        <dbReference type="Google" id="ProtNLM"/>
    </source>
</evidence>
<accession>A0A8T5GFP3</accession>
<evidence type="ECO:0000313" key="2">
    <source>
        <dbReference type="Proteomes" id="UP000722459"/>
    </source>
</evidence>